<sequence length="495" mass="56849">MDVREIMSEYWKDHAQKSSSIQTMMLDSNAEELSKDEKPEILSYLPDISGKTVIELGAGIGRFTTILAEKAKHVIAVDFMAEFIQKNKVANAHLNNIEYLCEDVTKMEQPEAQADLVFSNWLFMYLEDAEVQKVFHKMLGWLKEGGYLFIRESCNRPSGNIPRKSNPTNYRDTDLYEAFYSSVSMPCDENHSYGFDLVLSKAVDAYIKHKSNKDQMVWLLQKVKRSNSSNFGYKNFQDFLDNQQYSRNGILRYEKVFGRTYVSTGGYETTKEFVDMLNLQAGQQVLDVGAGIGGSAFYMAKNFNVKVVANDLSSNMVSIGLERAQEEDITPDQVVFEIADATKRDYAAESFDVIYSRDVILHINDKLSLFKRFFKWLKPGGKVLITDYCCKAGEHSEAFKSYVNQRGYNLLSPQQYGEVLKEAGLVNVRAEDKSDLFIQVLEGELKKTEEMREEFITEFSEEDYDYIVNGWKDKLVRVRQGDQRWGLFYAEKPAL</sequence>
<evidence type="ECO:0000259" key="9">
    <source>
        <dbReference type="Pfam" id="PF13649"/>
    </source>
</evidence>
<feature type="domain" description="Methyltransferase" evidence="9">
    <location>
        <begin position="53"/>
        <end position="146"/>
    </location>
</feature>
<evidence type="ECO:0000256" key="1">
    <source>
        <dbReference type="ARBA" id="ARBA00004969"/>
    </source>
</evidence>
<dbReference type="Gene3D" id="3.40.50.150">
    <property type="entry name" value="Vaccinia Virus protein VP39"/>
    <property type="match status" value="2"/>
</dbReference>
<comment type="pathway">
    <text evidence="1">Phospholipid metabolism; phosphatidylcholine biosynthesis.</text>
</comment>
<gene>
    <name evidence="10" type="ORF">SNE40_007630</name>
</gene>
<dbReference type="AlphaFoldDB" id="A0AAN8JYA5"/>
<dbReference type="GO" id="GO:0032259">
    <property type="term" value="P:methylation"/>
    <property type="evidence" value="ECO:0007669"/>
    <property type="project" value="UniProtKB-KW"/>
</dbReference>
<dbReference type="SUPFAM" id="SSF53335">
    <property type="entry name" value="S-adenosyl-L-methionine-dependent methyltransferases"/>
    <property type="match status" value="2"/>
</dbReference>
<dbReference type="PANTHER" id="PTHR44307">
    <property type="entry name" value="PHOSPHOETHANOLAMINE METHYLTRANSFERASE"/>
    <property type="match status" value="1"/>
</dbReference>
<dbReference type="CDD" id="cd02440">
    <property type="entry name" value="AdoMet_MTases"/>
    <property type="match status" value="2"/>
</dbReference>
<dbReference type="EC" id="2.1.1.103" evidence="5"/>
<accession>A0AAN8JYA5</accession>
<dbReference type="Pfam" id="PF13489">
    <property type="entry name" value="Methyltransf_23"/>
    <property type="match status" value="1"/>
</dbReference>
<evidence type="ECO:0000256" key="4">
    <source>
        <dbReference type="ARBA" id="ARBA00022679"/>
    </source>
</evidence>
<dbReference type="Proteomes" id="UP001347796">
    <property type="component" value="Unassembled WGS sequence"/>
</dbReference>
<keyword evidence="4" id="KW-0808">Transferase</keyword>
<evidence type="ECO:0000256" key="5">
    <source>
        <dbReference type="ARBA" id="ARBA00035674"/>
    </source>
</evidence>
<dbReference type="InterPro" id="IPR041698">
    <property type="entry name" value="Methyltransf_25"/>
</dbReference>
<evidence type="ECO:0000313" key="11">
    <source>
        <dbReference type="Proteomes" id="UP001347796"/>
    </source>
</evidence>
<comment type="catalytic activity">
    <reaction evidence="8">
        <text>N-methylethanolamine phosphate + S-adenosyl-L-methionine = N,N-dimethylethanolamine phosphate + S-adenosyl-L-homocysteine + H(+)</text>
        <dbReference type="Rhea" id="RHEA:25321"/>
        <dbReference type="ChEBI" id="CHEBI:15378"/>
        <dbReference type="ChEBI" id="CHEBI:57781"/>
        <dbReference type="ChEBI" id="CHEBI:57856"/>
        <dbReference type="ChEBI" id="CHEBI:58641"/>
        <dbReference type="ChEBI" id="CHEBI:59789"/>
        <dbReference type="EC" id="2.1.1.103"/>
    </reaction>
    <physiologicalReaction direction="left-to-right" evidence="8">
        <dbReference type="Rhea" id="RHEA:25322"/>
    </physiologicalReaction>
</comment>
<keyword evidence="11" id="KW-1185">Reference proteome</keyword>
<dbReference type="GO" id="GO:0000234">
    <property type="term" value="F:phosphoethanolamine N-methyltransferase activity"/>
    <property type="evidence" value="ECO:0007669"/>
    <property type="project" value="UniProtKB-EC"/>
</dbReference>
<keyword evidence="3" id="KW-0489">Methyltransferase</keyword>
<comment type="catalytic activity">
    <reaction evidence="6">
        <text>N,N-dimethylethanolamine phosphate + S-adenosyl-L-methionine = phosphocholine + S-adenosyl-L-homocysteine + H(+)</text>
        <dbReference type="Rhea" id="RHEA:25325"/>
        <dbReference type="ChEBI" id="CHEBI:15378"/>
        <dbReference type="ChEBI" id="CHEBI:57856"/>
        <dbReference type="ChEBI" id="CHEBI:58641"/>
        <dbReference type="ChEBI" id="CHEBI:59789"/>
        <dbReference type="ChEBI" id="CHEBI:295975"/>
        <dbReference type="EC" id="2.1.1.103"/>
    </reaction>
    <physiologicalReaction direction="left-to-right" evidence="6">
        <dbReference type="Rhea" id="RHEA:25326"/>
    </physiologicalReaction>
</comment>
<protein>
    <recommendedName>
        <fullName evidence="5">phosphoethanolamine N-methyltransferase</fullName>
        <ecNumber evidence="5">2.1.1.103</ecNumber>
    </recommendedName>
</protein>
<evidence type="ECO:0000256" key="8">
    <source>
        <dbReference type="ARBA" id="ARBA00047841"/>
    </source>
</evidence>
<dbReference type="PANTHER" id="PTHR44307:SF2">
    <property type="entry name" value="PHOSPHOETHANOLAMINE METHYLTRANSFERASE ISOFORM X1"/>
    <property type="match status" value="1"/>
</dbReference>
<comment type="caution">
    <text evidence="10">The sequence shown here is derived from an EMBL/GenBank/DDBJ whole genome shotgun (WGS) entry which is preliminary data.</text>
</comment>
<evidence type="ECO:0000256" key="7">
    <source>
        <dbReference type="ARBA" id="ARBA00047622"/>
    </source>
</evidence>
<evidence type="ECO:0000313" key="10">
    <source>
        <dbReference type="EMBL" id="KAK6185380.1"/>
    </source>
</evidence>
<name>A0AAN8JYA5_PATCE</name>
<reference evidence="10 11" key="1">
    <citation type="submission" date="2024-01" db="EMBL/GenBank/DDBJ databases">
        <title>The genome of the rayed Mediterranean limpet Patella caerulea (Linnaeus, 1758).</title>
        <authorList>
            <person name="Anh-Thu Weber A."/>
            <person name="Halstead-Nussloch G."/>
        </authorList>
    </citation>
    <scope>NUCLEOTIDE SEQUENCE [LARGE SCALE GENOMIC DNA]</scope>
    <source>
        <strain evidence="10">AATW-2023a</strain>
        <tissue evidence="10">Whole specimen</tissue>
    </source>
</reference>
<dbReference type="InterPro" id="IPR029063">
    <property type="entry name" value="SAM-dependent_MTases_sf"/>
</dbReference>
<dbReference type="EMBL" id="JAZGQO010000006">
    <property type="protein sequence ID" value="KAK6185380.1"/>
    <property type="molecule type" value="Genomic_DNA"/>
</dbReference>
<evidence type="ECO:0000256" key="6">
    <source>
        <dbReference type="ARBA" id="ARBA00047619"/>
    </source>
</evidence>
<proteinExistence type="predicted"/>
<evidence type="ECO:0000256" key="2">
    <source>
        <dbReference type="ARBA" id="ARBA00005189"/>
    </source>
</evidence>
<comment type="pathway">
    <text evidence="2">Lipid metabolism.</text>
</comment>
<dbReference type="Pfam" id="PF13649">
    <property type="entry name" value="Methyltransf_25"/>
    <property type="match status" value="1"/>
</dbReference>
<organism evidence="10 11">
    <name type="scientific">Patella caerulea</name>
    <name type="common">Rayed Mediterranean limpet</name>
    <dbReference type="NCBI Taxonomy" id="87958"/>
    <lineage>
        <taxon>Eukaryota</taxon>
        <taxon>Metazoa</taxon>
        <taxon>Spiralia</taxon>
        <taxon>Lophotrochozoa</taxon>
        <taxon>Mollusca</taxon>
        <taxon>Gastropoda</taxon>
        <taxon>Patellogastropoda</taxon>
        <taxon>Patelloidea</taxon>
        <taxon>Patellidae</taxon>
        <taxon>Patella</taxon>
    </lineage>
</organism>
<comment type="catalytic activity">
    <reaction evidence="7">
        <text>phosphoethanolamine + S-adenosyl-L-methionine = N-methylethanolamine phosphate + S-adenosyl-L-homocysteine + H(+)</text>
        <dbReference type="Rhea" id="RHEA:20365"/>
        <dbReference type="ChEBI" id="CHEBI:15378"/>
        <dbReference type="ChEBI" id="CHEBI:57781"/>
        <dbReference type="ChEBI" id="CHEBI:57856"/>
        <dbReference type="ChEBI" id="CHEBI:58190"/>
        <dbReference type="ChEBI" id="CHEBI:59789"/>
        <dbReference type="EC" id="2.1.1.103"/>
    </reaction>
    <physiologicalReaction direction="left-to-right" evidence="7">
        <dbReference type="Rhea" id="RHEA:20366"/>
    </physiologicalReaction>
</comment>
<evidence type="ECO:0000256" key="3">
    <source>
        <dbReference type="ARBA" id="ARBA00022603"/>
    </source>
</evidence>